<gene>
    <name evidence="1" type="ORF">COS11_07420</name>
</gene>
<sequence length="328" mass="36249">MFKGKRGIAIDLGTTSVKGLSLAKTSRGVELTGLDILPVSFASPEDKKKTWSKAVQALIGKTRASHIVISLPGREVLTRIVSLPLVASGKIKSMLQYEVQHQLPFPLDAVVWSYQILSQKEKINLLVGAVKKELINNLLNLFINLKVKIDFVDADTFALLNALKFSPNFERDKTIAFLEMGAESSNLLICHNEQVLIRSLTNSGNAFTSAIKEISKIEFSEAEEKKIKEGKTVFPALSPILENLITEIQNSVDYWRFTQKGPEIGKFFLAGGSSRLAGLKDFLAEKLRVEAALFNPFANIYCSSRFEEETEKENSCLAVAAGLALRQI</sequence>
<dbReference type="InterPro" id="IPR043129">
    <property type="entry name" value="ATPase_NBD"/>
</dbReference>
<dbReference type="Proteomes" id="UP000228886">
    <property type="component" value="Unassembled WGS sequence"/>
</dbReference>
<comment type="caution">
    <text evidence="1">The sequence shown here is derived from an EMBL/GenBank/DDBJ whole genome shotgun (WGS) entry which is preliminary data.</text>
</comment>
<evidence type="ECO:0000313" key="2">
    <source>
        <dbReference type="Proteomes" id="UP000228886"/>
    </source>
</evidence>
<dbReference type="InterPro" id="IPR050696">
    <property type="entry name" value="FtsA/MreB"/>
</dbReference>
<dbReference type="SUPFAM" id="SSF53067">
    <property type="entry name" value="Actin-like ATPase domain"/>
    <property type="match status" value="2"/>
</dbReference>
<proteinExistence type="predicted"/>
<dbReference type="Pfam" id="PF11104">
    <property type="entry name" value="PilM_2"/>
    <property type="match status" value="1"/>
</dbReference>
<dbReference type="PIRSF" id="PIRSF019169">
    <property type="entry name" value="PilM"/>
    <property type="match status" value="1"/>
</dbReference>
<dbReference type="Gene3D" id="3.30.1490.300">
    <property type="match status" value="1"/>
</dbReference>
<name>A0A2M7E6U6_9BACT</name>
<protein>
    <recommendedName>
        <fullName evidence="3">SHS2 domain-containing protein</fullName>
    </recommendedName>
</protein>
<dbReference type="CDD" id="cd24049">
    <property type="entry name" value="ASKHA_NBD_PilM"/>
    <property type="match status" value="1"/>
</dbReference>
<dbReference type="AlphaFoldDB" id="A0A2M7E6U6"/>
<reference evidence="2" key="1">
    <citation type="submission" date="2017-09" db="EMBL/GenBank/DDBJ databases">
        <title>Depth-based differentiation of microbial function through sediment-hosted aquifers and enrichment of novel symbionts in the deep terrestrial subsurface.</title>
        <authorList>
            <person name="Probst A.J."/>
            <person name="Ladd B."/>
            <person name="Jarett J.K."/>
            <person name="Geller-Mcgrath D.E."/>
            <person name="Sieber C.M.K."/>
            <person name="Emerson J.B."/>
            <person name="Anantharaman K."/>
            <person name="Thomas B.C."/>
            <person name="Malmstrom R."/>
            <person name="Stieglmeier M."/>
            <person name="Klingl A."/>
            <person name="Woyke T."/>
            <person name="Ryan C.M."/>
            <person name="Banfield J.F."/>
        </authorList>
    </citation>
    <scope>NUCLEOTIDE SEQUENCE [LARGE SCALE GENOMIC DNA]</scope>
</reference>
<evidence type="ECO:0008006" key="3">
    <source>
        <dbReference type="Google" id="ProtNLM"/>
    </source>
</evidence>
<dbReference type="PANTHER" id="PTHR32432:SF3">
    <property type="entry name" value="ETHANOLAMINE UTILIZATION PROTEIN EUTJ"/>
    <property type="match status" value="1"/>
</dbReference>
<organism evidence="1 2">
    <name type="scientific">bacterium (Candidatus Ratteibacteria) CG01_land_8_20_14_3_00_40_19</name>
    <dbReference type="NCBI Taxonomy" id="2014290"/>
    <lineage>
        <taxon>Bacteria</taxon>
        <taxon>Candidatus Ratteibacteria</taxon>
    </lineage>
</organism>
<dbReference type="Gene3D" id="3.30.420.40">
    <property type="match status" value="2"/>
</dbReference>
<dbReference type="EMBL" id="PETL01000357">
    <property type="protein sequence ID" value="PIV63434.1"/>
    <property type="molecule type" value="Genomic_DNA"/>
</dbReference>
<dbReference type="PANTHER" id="PTHR32432">
    <property type="entry name" value="CELL DIVISION PROTEIN FTSA-RELATED"/>
    <property type="match status" value="1"/>
</dbReference>
<dbReference type="InterPro" id="IPR005883">
    <property type="entry name" value="PilM"/>
</dbReference>
<accession>A0A2M7E6U6</accession>
<dbReference type="NCBIfam" id="TIGR01175">
    <property type="entry name" value="pilM"/>
    <property type="match status" value="1"/>
</dbReference>
<evidence type="ECO:0000313" key="1">
    <source>
        <dbReference type="EMBL" id="PIV63434.1"/>
    </source>
</evidence>